<dbReference type="STRING" id="857290.HMPREF9156_00898"/>
<comment type="similarity">
    <text evidence="1">Belongs to the UPF0749 family.</text>
</comment>
<dbReference type="OrthoDB" id="3214641at2"/>
<evidence type="ECO:0000256" key="1">
    <source>
        <dbReference type="ARBA" id="ARBA00009108"/>
    </source>
</evidence>
<evidence type="ECO:0008006" key="6">
    <source>
        <dbReference type="Google" id="ProtNLM"/>
    </source>
</evidence>
<dbReference type="Proteomes" id="UP000006415">
    <property type="component" value="Unassembled WGS sequence"/>
</dbReference>
<dbReference type="PANTHER" id="PTHR37313:SF4">
    <property type="entry name" value="CONSERVED MEMBRANE PROTEIN-RELATED"/>
    <property type="match status" value="1"/>
</dbReference>
<proteinExistence type="inferred from homology"/>
<evidence type="ECO:0000256" key="3">
    <source>
        <dbReference type="SAM" id="Phobius"/>
    </source>
</evidence>
<dbReference type="Pfam" id="PF05949">
    <property type="entry name" value="DUF881"/>
    <property type="match status" value="1"/>
</dbReference>
<dbReference type="eggNOG" id="COG3879">
    <property type="taxonomic scope" value="Bacteria"/>
</dbReference>
<keyword evidence="3" id="KW-0472">Membrane</keyword>
<reference evidence="4 5" key="1">
    <citation type="submission" date="2012-01" db="EMBL/GenBank/DDBJ databases">
        <title>The Genome Sequence of Scardovia wiggsiae F0424.</title>
        <authorList>
            <consortium name="The Broad Institute Genome Sequencing Platform"/>
            <person name="Earl A."/>
            <person name="Ward D."/>
            <person name="Feldgarden M."/>
            <person name="Gevers D."/>
            <person name="Izard J."/>
            <person name="Ganesan A."/>
            <person name="Baranova O.V."/>
            <person name="Blanton J.M."/>
            <person name="Tanner A.C."/>
            <person name="Mathney J."/>
            <person name="Dewhirst F.E."/>
            <person name="Young S.K."/>
            <person name="Zeng Q."/>
            <person name="Gargeya S."/>
            <person name="Fitzgerald M."/>
            <person name="Haas B."/>
            <person name="Abouelleil A."/>
            <person name="Alvarado L."/>
            <person name="Arachchi H.M."/>
            <person name="Berlin A."/>
            <person name="Chapman S.B."/>
            <person name="Gearin G."/>
            <person name="Goldberg J."/>
            <person name="Griggs A."/>
            <person name="Gujja S."/>
            <person name="Hansen M."/>
            <person name="Heiman D."/>
            <person name="Howarth C."/>
            <person name="Larimer J."/>
            <person name="Lui A."/>
            <person name="MacDonald P.J.P."/>
            <person name="McCowen C."/>
            <person name="Montmayeur A."/>
            <person name="Murphy C."/>
            <person name="Neiman D."/>
            <person name="Pearson M."/>
            <person name="Priest M."/>
            <person name="Roberts A."/>
            <person name="Saif S."/>
            <person name="Shea T."/>
            <person name="Sisk P."/>
            <person name="Stolte C."/>
            <person name="Sykes S."/>
            <person name="Wortman J."/>
            <person name="Nusbaum C."/>
            <person name="Birren B."/>
        </authorList>
    </citation>
    <scope>NUCLEOTIDE SEQUENCE [LARGE SCALE GENOMIC DNA]</scope>
    <source>
        <strain evidence="4 5">F0424</strain>
    </source>
</reference>
<evidence type="ECO:0000313" key="5">
    <source>
        <dbReference type="Proteomes" id="UP000006415"/>
    </source>
</evidence>
<keyword evidence="5" id="KW-1185">Reference proteome</keyword>
<dbReference type="HOGENOM" id="CLU_040273_2_0_11"/>
<gene>
    <name evidence="4" type="ORF">HMPREF9156_00898</name>
</gene>
<dbReference type="GO" id="GO:0005886">
    <property type="term" value="C:plasma membrane"/>
    <property type="evidence" value="ECO:0007669"/>
    <property type="project" value="TreeGrafter"/>
</dbReference>
<dbReference type="AlphaFoldDB" id="J0WYV4"/>
<feature type="transmembrane region" description="Helical" evidence="3">
    <location>
        <begin position="23"/>
        <end position="42"/>
    </location>
</feature>
<keyword evidence="3" id="KW-1133">Transmembrane helix</keyword>
<dbReference type="Gene3D" id="3.30.70.1880">
    <property type="entry name" value="Protein of unknown function DUF881"/>
    <property type="match status" value="1"/>
</dbReference>
<keyword evidence="3" id="KW-0812">Transmembrane</keyword>
<accession>J0WYV4</accession>
<protein>
    <recommendedName>
        <fullName evidence="6">DUF881 domain-containing protein</fullName>
    </recommendedName>
</protein>
<dbReference type="PANTHER" id="PTHR37313">
    <property type="entry name" value="UPF0749 PROTEIN RV1825"/>
    <property type="match status" value="1"/>
</dbReference>
<dbReference type="RefSeq" id="WP_007147962.1">
    <property type="nucleotide sequence ID" value="NZ_AKCI01000001.1"/>
</dbReference>
<evidence type="ECO:0000256" key="2">
    <source>
        <dbReference type="SAM" id="MobiDB-lite"/>
    </source>
</evidence>
<feature type="compositionally biased region" description="Polar residues" evidence="2">
    <location>
        <begin position="91"/>
        <end position="107"/>
    </location>
</feature>
<name>J0WYV4_9BIFI</name>
<dbReference type="InterPro" id="IPR010273">
    <property type="entry name" value="DUF881"/>
</dbReference>
<comment type="caution">
    <text evidence="4">The sequence shown here is derived from an EMBL/GenBank/DDBJ whole genome shotgun (WGS) entry which is preliminary data.</text>
</comment>
<evidence type="ECO:0000313" key="4">
    <source>
        <dbReference type="EMBL" id="EJD64779.1"/>
    </source>
</evidence>
<organism evidence="4 5">
    <name type="scientific">Scardovia wiggsiae F0424</name>
    <dbReference type="NCBI Taxonomy" id="857290"/>
    <lineage>
        <taxon>Bacteria</taxon>
        <taxon>Bacillati</taxon>
        <taxon>Actinomycetota</taxon>
        <taxon>Actinomycetes</taxon>
        <taxon>Bifidobacteriales</taxon>
        <taxon>Bifidobacteriaceae</taxon>
        <taxon>Scardovia</taxon>
    </lineage>
</organism>
<sequence>MAFLRRDGRRQERASSHRAPRKPWYSSLITVLIFSLVGWIFIVNLQSNADYVPSTNTQELLARRGQRVTTLTGDIKSLTGQIDVLRKNLASGSSAETGTDNTSSESKAVSPAIEGPGITVTLDDSPLWEQRTQNGDAGAGAGDNVNDYVVHQQDIEAVVNALWSGGAEAMTIQGQRVNMSTVVRCVGNVLLLDGKQYAPPYTISAIGDPDRLGAALDSSKAVRIYKEYVKADGLGFDVKKETKLRFSKTVATTQTLKYAAAVGAAGRRND</sequence>
<feature type="region of interest" description="Disordered" evidence="2">
    <location>
        <begin position="91"/>
        <end position="120"/>
    </location>
</feature>
<dbReference type="EMBL" id="AGZS01000004">
    <property type="protein sequence ID" value="EJD64779.1"/>
    <property type="molecule type" value="Genomic_DNA"/>
</dbReference>